<evidence type="ECO:0000256" key="1">
    <source>
        <dbReference type="ARBA" id="ARBA00022679"/>
    </source>
</evidence>
<dbReference type="EMBL" id="QUAH01000018">
    <property type="protein sequence ID" value="RFT14814.1"/>
    <property type="molecule type" value="Genomic_DNA"/>
</dbReference>
<evidence type="ECO:0000313" key="4">
    <source>
        <dbReference type="EMBL" id="RFT14814.1"/>
    </source>
</evidence>
<protein>
    <submittedName>
        <fullName evidence="4">Acetyltransferase YpeA</fullName>
    </submittedName>
</protein>
<reference evidence="4 5" key="1">
    <citation type="submission" date="2018-08" db="EMBL/GenBank/DDBJ databases">
        <title>Genome analysis of the thermophilic bacterium of the candidate phylum Aminicenantes from deep subsurface aquifer revealed its physiology and ecological role.</title>
        <authorList>
            <person name="Kadnikov V.V."/>
            <person name="Mardanov A.V."/>
            <person name="Beletsky A.V."/>
            <person name="Karnachuk O.V."/>
            <person name="Ravin N.V."/>
        </authorList>
    </citation>
    <scope>NUCLEOTIDE SEQUENCE [LARGE SCALE GENOMIC DNA]</scope>
    <source>
        <strain evidence="4">BY38</strain>
    </source>
</reference>
<dbReference type="CDD" id="cd04301">
    <property type="entry name" value="NAT_SF"/>
    <property type="match status" value="1"/>
</dbReference>
<accession>A0A3E2BJF0</accession>
<dbReference type="Pfam" id="PF00583">
    <property type="entry name" value="Acetyltransf_1"/>
    <property type="match status" value="1"/>
</dbReference>
<dbReference type="Gene3D" id="3.40.630.30">
    <property type="match status" value="1"/>
</dbReference>
<keyword evidence="2" id="KW-0012">Acyltransferase</keyword>
<gene>
    <name evidence="4" type="ORF">OP8BY_1507</name>
</gene>
<dbReference type="AlphaFoldDB" id="A0A3E2BJF0"/>
<evidence type="ECO:0000256" key="2">
    <source>
        <dbReference type="ARBA" id="ARBA00023315"/>
    </source>
</evidence>
<feature type="domain" description="N-acetyltransferase" evidence="3">
    <location>
        <begin position="3"/>
        <end position="144"/>
    </location>
</feature>
<proteinExistence type="predicted"/>
<name>A0A3E2BJF0_9BACT</name>
<organism evidence="4 5">
    <name type="scientific">Candidatus Saccharicenans subterraneus</name>
    <dbReference type="NCBI Taxonomy" id="2508984"/>
    <lineage>
        <taxon>Bacteria</taxon>
        <taxon>Candidatus Aminicenantota</taxon>
        <taxon>Candidatus Aminicenantia</taxon>
        <taxon>Candidatus Aminicenantales</taxon>
        <taxon>Candidatus Saccharicenantaceae</taxon>
        <taxon>Candidatus Saccharicenans</taxon>
    </lineage>
</organism>
<dbReference type="PANTHER" id="PTHR43877:SF1">
    <property type="entry name" value="ACETYLTRANSFERASE"/>
    <property type="match status" value="1"/>
</dbReference>
<dbReference type="GO" id="GO:0016747">
    <property type="term" value="F:acyltransferase activity, transferring groups other than amino-acyl groups"/>
    <property type="evidence" value="ECO:0007669"/>
    <property type="project" value="InterPro"/>
</dbReference>
<dbReference type="InterPro" id="IPR016181">
    <property type="entry name" value="Acyl_CoA_acyltransferase"/>
</dbReference>
<evidence type="ECO:0000313" key="5">
    <source>
        <dbReference type="Proteomes" id="UP000257323"/>
    </source>
</evidence>
<dbReference type="Proteomes" id="UP000257323">
    <property type="component" value="Unassembled WGS sequence"/>
</dbReference>
<dbReference type="PROSITE" id="PS51186">
    <property type="entry name" value="GNAT"/>
    <property type="match status" value="1"/>
</dbReference>
<dbReference type="PANTHER" id="PTHR43877">
    <property type="entry name" value="AMINOALKYLPHOSPHONATE N-ACETYLTRANSFERASE-RELATED-RELATED"/>
    <property type="match status" value="1"/>
</dbReference>
<evidence type="ECO:0000259" key="3">
    <source>
        <dbReference type="PROSITE" id="PS51186"/>
    </source>
</evidence>
<dbReference type="InterPro" id="IPR000182">
    <property type="entry name" value="GNAT_dom"/>
</dbReference>
<keyword evidence="1 4" id="KW-0808">Transferase</keyword>
<comment type="caution">
    <text evidence="4">The sequence shown here is derived from an EMBL/GenBank/DDBJ whole genome shotgun (WGS) entry which is preliminary data.</text>
</comment>
<sequence length="144" mass="16763">MAIVIRKFRLDDYERVMELWHQCHLPLKPEGRDSREEIRRQMELSQVIFLVAEEGGKVIATVLATHDGRKGWINRLAVDPDFRGRGLAQRLVRMAEQELEAAGLQMFAALIEEDNLPSIKLFEKLGYTFHPDIKYFTRKKSPQV</sequence>
<dbReference type="InterPro" id="IPR050832">
    <property type="entry name" value="Bact_Acetyltransf"/>
</dbReference>
<dbReference type="SUPFAM" id="SSF55729">
    <property type="entry name" value="Acyl-CoA N-acyltransferases (Nat)"/>
    <property type="match status" value="1"/>
</dbReference>